<sequence length="286" mass="32533">MADSSQNSSNANVGGMTSHLRDRGWHLASVRRDFAITGVLSAIMVVVAYMFIDVRVSWFALEQDWLKPIANVITQFGDTKFYYITLVVALLSTLFLDRGPVKKNLHYWLLLAAILFFYGWGDRLYRHYEWVVIFPAIGVAWLIYRRRDLVSWALFLMLAIAWSGLSVNIVKIIFGRFRPSELQQAGHFGFDFFTIGPANASFPSGHATAAATLATVLWLMYPRQWMLWVVVGLVIAFSRVFTLSHYVSDVVAGLYFGSFMTLVLHYFLTSRRTIHPFLVLNAPSAK</sequence>
<evidence type="ECO:0000256" key="5">
    <source>
        <dbReference type="ARBA" id="ARBA00022989"/>
    </source>
</evidence>
<accession>A0A517YWV0</accession>
<evidence type="ECO:0000256" key="3">
    <source>
        <dbReference type="ARBA" id="ARBA00022692"/>
    </source>
</evidence>
<keyword evidence="6 7" id="KW-0472">Membrane</keyword>
<keyword evidence="2" id="KW-1003">Cell membrane</keyword>
<evidence type="ECO:0000256" key="4">
    <source>
        <dbReference type="ARBA" id="ARBA00022801"/>
    </source>
</evidence>
<feature type="transmembrane region" description="Helical" evidence="7">
    <location>
        <begin position="200"/>
        <end position="219"/>
    </location>
</feature>
<dbReference type="KEGG" id="pcor:KS4_27700"/>
<dbReference type="EMBL" id="CP036425">
    <property type="protein sequence ID" value="QDU34696.1"/>
    <property type="molecule type" value="Genomic_DNA"/>
</dbReference>
<evidence type="ECO:0000256" key="2">
    <source>
        <dbReference type="ARBA" id="ARBA00022475"/>
    </source>
</evidence>
<evidence type="ECO:0000256" key="1">
    <source>
        <dbReference type="ARBA" id="ARBA00004651"/>
    </source>
</evidence>
<dbReference type="AlphaFoldDB" id="A0A517YWV0"/>
<proteinExistence type="predicted"/>
<feature type="transmembrane region" description="Helical" evidence="7">
    <location>
        <begin position="104"/>
        <end position="121"/>
    </location>
</feature>
<dbReference type="RefSeq" id="WP_145078903.1">
    <property type="nucleotide sequence ID" value="NZ_CP036425.1"/>
</dbReference>
<keyword evidence="5 7" id="KW-1133">Transmembrane helix</keyword>
<dbReference type="InterPro" id="IPR000326">
    <property type="entry name" value="PAP2/HPO"/>
</dbReference>
<dbReference type="GO" id="GO:0016787">
    <property type="term" value="F:hydrolase activity"/>
    <property type="evidence" value="ECO:0007669"/>
    <property type="project" value="UniProtKB-KW"/>
</dbReference>
<protein>
    <submittedName>
        <fullName evidence="9">Undecaprenyl pyrophosphate phosphatase</fullName>
    </submittedName>
</protein>
<gene>
    <name evidence="9" type="ORF">KS4_27700</name>
</gene>
<feature type="domain" description="Phosphatidic acid phosphatase type 2/haloperoxidase" evidence="8">
    <location>
        <begin position="153"/>
        <end position="265"/>
    </location>
</feature>
<keyword evidence="3 7" id="KW-0812">Transmembrane</keyword>
<dbReference type="PANTHER" id="PTHR14969:SF62">
    <property type="entry name" value="DECAPRENYLPHOSPHORYL-5-PHOSPHORIBOSE PHOSPHATASE RV3807C-RELATED"/>
    <property type="match status" value="1"/>
</dbReference>
<feature type="transmembrane region" description="Helical" evidence="7">
    <location>
        <begin position="34"/>
        <end position="52"/>
    </location>
</feature>
<keyword evidence="10" id="KW-1185">Reference proteome</keyword>
<evidence type="ECO:0000259" key="8">
    <source>
        <dbReference type="SMART" id="SM00014"/>
    </source>
</evidence>
<keyword evidence="4" id="KW-0378">Hydrolase</keyword>
<reference evidence="9 10" key="1">
    <citation type="submission" date="2019-02" db="EMBL/GenBank/DDBJ databases">
        <title>Deep-cultivation of Planctomycetes and their phenomic and genomic characterization uncovers novel biology.</title>
        <authorList>
            <person name="Wiegand S."/>
            <person name="Jogler M."/>
            <person name="Boedeker C."/>
            <person name="Pinto D."/>
            <person name="Vollmers J."/>
            <person name="Rivas-Marin E."/>
            <person name="Kohn T."/>
            <person name="Peeters S.H."/>
            <person name="Heuer A."/>
            <person name="Rast P."/>
            <person name="Oberbeckmann S."/>
            <person name="Bunk B."/>
            <person name="Jeske O."/>
            <person name="Meyerdierks A."/>
            <person name="Storesund J.E."/>
            <person name="Kallscheuer N."/>
            <person name="Luecker S."/>
            <person name="Lage O.M."/>
            <person name="Pohl T."/>
            <person name="Merkel B.J."/>
            <person name="Hornburger P."/>
            <person name="Mueller R.-W."/>
            <person name="Bruemmer F."/>
            <person name="Labrenz M."/>
            <person name="Spormann A.M."/>
            <person name="Op den Camp H."/>
            <person name="Overmann J."/>
            <person name="Amann R."/>
            <person name="Jetten M.S.M."/>
            <person name="Mascher T."/>
            <person name="Medema M.H."/>
            <person name="Devos D.P."/>
            <person name="Kaster A.-K."/>
            <person name="Ovreas L."/>
            <person name="Rohde M."/>
            <person name="Galperin M.Y."/>
            <person name="Jogler C."/>
        </authorList>
    </citation>
    <scope>NUCLEOTIDE SEQUENCE [LARGE SCALE GENOMIC DNA]</scope>
    <source>
        <strain evidence="9 10">KS4</strain>
    </source>
</reference>
<dbReference type="PANTHER" id="PTHR14969">
    <property type="entry name" value="SPHINGOSINE-1-PHOSPHATE PHOSPHOHYDROLASE"/>
    <property type="match status" value="1"/>
</dbReference>
<dbReference type="InterPro" id="IPR036938">
    <property type="entry name" value="PAP2/HPO_sf"/>
</dbReference>
<dbReference type="Gene3D" id="1.20.144.10">
    <property type="entry name" value="Phosphatidic acid phosphatase type 2/haloperoxidase"/>
    <property type="match status" value="1"/>
</dbReference>
<dbReference type="SUPFAM" id="SSF48317">
    <property type="entry name" value="Acid phosphatase/Vanadium-dependent haloperoxidase"/>
    <property type="match status" value="1"/>
</dbReference>
<dbReference type="OrthoDB" id="9773582at2"/>
<organism evidence="9 10">
    <name type="scientific">Poriferisphaera corsica</name>
    <dbReference type="NCBI Taxonomy" id="2528020"/>
    <lineage>
        <taxon>Bacteria</taxon>
        <taxon>Pseudomonadati</taxon>
        <taxon>Planctomycetota</taxon>
        <taxon>Phycisphaerae</taxon>
        <taxon>Phycisphaerales</taxon>
        <taxon>Phycisphaeraceae</taxon>
        <taxon>Poriferisphaera</taxon>
    </lineage>
</organism>
<evidence type="ECO:0000256" key="6">
    <source>
        <dbReference type="ARBA" id="ARBA00023136"/>
    </source>
</evidence>
<feature type="transmembrane region" description="Helical" evidence="7">
    <location>
        <begin position="250"/>
        <end position="268"/>
    </location>
</feature>
<evidence type="ECO:0000313" key="9">
    <source>
        <dbReference type="EMBL" id="QDU34696.1"/>
    </source>
</evidence>
<dbReference type="SMART" id="SM00014">
    <property type="entry name" value="acidPPc"/>
    <property type="match status" value="1"/>
</dbReference>
<evidence type="ECO:0000313" key="10">
    <source>
        <dbReference type="Proteomes" id="UP000317369"/>
    </source>
</evidence>
<dbReference type="Proteomes" id="UP000317369">
    <property type="component" value="Chromosome"/>
</dbReference>
<dbReference type="Pfam" id="PF01569">
    <property type="entry name" value="PAP2"/>
    <property type="match status" value="1"/>
</dbReference>
<name>A0A517YWV0_9BACT</name>
<dbReference type="GO" id="GO:0005886">
    <property type="term" value="C:plasma membrane"/>
    <property type="evidence" value="ECO:0007669"/>
    <property type="project" value="UniProtKB-SubCell"/>
</dbReference>
<feature type="transmembrane region" description="Helical" evidence="7">
    <location>
        <begin position="226"/>
        <end position="244"/>
    </location>
</feature>
<evidence type="ECO:0000256" key="7">
    <source>
        <dbReference type="SAM" id="Phobius"/>
    </source>
</evidence>
<comment type="subcellular location">
    <subcellularLocation>
        <location evidence="1">Cell membrane</location>
        <topology evidence="1">Multi-pass membrane protein</topology>
    </subcellularLocation>
</comment>
<feature type="transmembrane region" description="Helical" evidence="7">
    <location>
        <begin position="151"/>
        <end position="174"/>
    </location>
</feature>
<feature type="transmembrane region" description="Helical" evidence="7">
    <location>
        <begin position="127"/>
        <end position="144"/>
    </location>
</feature>